<organism evidence="1 2">
    <name type="scientific">Streptomyces phaeofaciens</name>
    <dbReference type="NCBI Taxonomy" id="68254"/>
    <lineage>
        <taxon>Bacteria</taxon>
        <taxon>Bacillati</taxon>
        <taxon>Actinomycetota</taxon>
        <taxon>Actinomycetes</taxon>
        <taxon>Kitasatosporales</taxon>
        <taxon>Streptomycetaceae</taxon>
        <taxon>Streptomyces</taxon>
    </lineage>
</organism>
<gene>
    <name evidence="1" type="ORF">GCM10010226_68950</name>
</gene>
<comment type="caution">
    <text evidence="1">The sequence shown here is derived from an EMBL/GenBank/DDBJ whole genome shotgun (WGS) entry which is preliminary data.</text>
</comment>
<proteinExistence type="predicted"/>
<evidence type="ECO:0000313" key="1">
    <source>
        <dbReference type="EMBL" id="GGT80622.1"/>
    </source>
</evidence>
<keyword evidence="2" id="KW-1185">Reference proteome</keyword>
<reference evidence="1" key="2">
    <citation type="submission" date="2020-09" db="EMBL/GenBank/DDBJ databases">
        <authorList>
            <person name="Sun Q."/>
            <person name="Ohkuma M."/>
        </authorList>
    </citation>
    <scope>NUCLEOTIDE SEQUENCE</scope>
    <source>
        <strain evidence="1">JCM 4125</strain>
    </source>
</reference>
<dbReference type="SUPFAM" id="SSF56059">
    <property type="entry name" value="Glutathione synthetase ATP-binding domain-like"/>
    <property type="match status" value="1"/>
</dbReference>
<dbReference type="Proteomes" id="UP000646776">
    <property type="component" value="Unassembled WGS sequence"/>
</dbReference>
<accession>A0A918LZP4</accession>
<dbReference type="RefSeq" id="WP_189716440.1">
    <property type="nucleotide sequence ID" value="NZ_BMSA01000026.1"/>
</dbReference>
<dbReference type="EMBL" id="BMSA01000026">
    <property type="protein sequence ID" value="GGT80622.1"/>
    <property type="molecule type" value="Genomic_DNA"/>
</dbReference>
<dbReference type="AlphaFoldDB" id="A0A918LZP4"/>
<protein>
    <submittedName>
        <fullName evidence="1">Uncharacterized protein</fullName>
    </submittedName>
</protein>
<name>A0A918LZP4_9ACTN</name>
<sequence>MSDRVTEAYVRESASPGSRLPMLLGEARLPPVLTAAYGTRFLPRPLFVQDDHMTRFAEDLVQFYDLITALPRRMFDGDLHRYCAALGIGERKKQLVTRLGGGTPPLYGRADLSYDGRRFQLLEFNVTSEIGGVERGGEIPRVMAEAGCFAPFAAEHDLRYVDTGHRVAETLKTLAGTVSRTGTAVVAVLEAPGGLAENGPGWQAVAAVLRRHGLDCLVGEVQQIRRRGDHLVLDGRTVDVVLRGFTIEELLAQSDGEILAEPLFRAHEAGTAVLWTPMESGLIDNKGCLAMLCAPWVRAGLSAEELALIDRVLPWTRALRQNLAAVDSALLDQCMAHRTELILKPNAEYGGEGVVAGWEVSEREWHRALASVGPEGAVAQRRAVPRPESVVDPFTGRAQDWRAVWGLFLTPEGPAGMEARAVPDSGGAVVGLRTNARACIAGVFTFPGNTPPESTAAVRP</sequence>
<reference evidence="1" key="1">
    <citation type="journal article" date="2014" name="Int. J. Syst. Evol. Microbiol.">
        <title>Complete genome sequence of Corynebacterium casei LMG S-19264T (=DSM 44701T), isolated from a smear-ripened cheese.</title>
        <authorList>
            <consortium name="US DOE Joint Genome Institute (JGI-PGF)"/>
            <person name="Walter F."/>
            <person name="Albersmeier A."/>
            <person name="Kalinowski J."/>
            <person name="Ruckert C."/>
        </authorList>
    </citation>
    <scope>NUCLEOTIDE SEQUENCE</scope>
    <source>
        <strain evidence="1">JCM 4125</strain>
    </source>
</reference>
<evidence type="ECO:0000313" key="2">
    <source>
        <dbReference type="Proteomes" id="UP000646776"/>
    </source>
</evidence>